<keyword evidence="4" id="KW-0862">Zinc</keyword>
<dbReference type="InterPro" id="IPR001762">
    <property type="entry name" value="Disintegrin_dom"/>
</dbReference>
<dbReference type="PANTHER" id="PTHR11905">
    <property type="entry name" value="ADAM A DISINTEGRIN AND METALLOPROTEASE DOMAIN"/>
    <property type="match status" value="1"/>
</dbReference>
<feature type="region of interest" description="Disordered" evidence="5">
    <location>
        <begin position="810"/>
        <end position="905"/>
    </location>
</feature>
<keyword evidence="7" id="KW-0732">Signal</keyword>
<evidence type="ECO:0000256" key="7">
    <source>
        <dbReference type="SAM" id="SignalP"/>
    </source>
</evidence>
<dbReference type="PROSITE" id="PS50215">
    <property type="entry name" value="ADAM_MEPRO"/>
    <property type="match status" value="1"/>
</dbReference>
<feature type="domain" description="Peptidase M12B" evidence="9">
    <location>
        <begin position="310"/>
        <end position="530"/>
    </location>
</feature>
<dbReference type="Proteomes" id="UP000232688">
    <property type="component" value="Unassembled WGS sequence"/>
</dbReference>
<dbReference type="Proteomes" id="UP000232722">
    <property type="component" value="Unassembled WGS sequence"/>
</dbReference>
<feature type="region of interest" description="Disordered" evidence="5">
    <location>
        <begin position="768"/>
        <end position="787"/>
    </location>
</feature>
<dbReference type="SUPFAM" id="SSF55486">
    <property type="entry name" value="Metalloproteases ('zincins'), catalytic domain"/>
    <property type="match status" value="1"/>
</dbReference>
<dbReference type="GO" id="GO:0006508">
    <property type="term" value="P:proteolysis"/>
    <property type="evidence" value="ECO:0007669"/>
    <property type="project" value="InterPro"/>
</dbReference>
<reference evidence="10" key="5">
    <citation type="submission" date="2020-05" db="EMBL/GenBank/DDBJ databases">
        <authorList>
            <person name="Rincon C."/>
            <person name="Sanders R I."/>
            <person name="Robbins C."/>
            <person name="Chaturvedi A."/>
        </authorList>
    </citation>
    <scope>NUCLEOTIDE SEQUENCE</scope>
    <source>
        <strain evidence="10">CHB12</strain>
    </source>
</reference>
<dbReference type="InterPro" id="IPR002870">
    <property type="entry name" value="Peptidase_M12B_N"/>
</dbReference>
<dbReference type="Pfam" id="PF13688">
    <property type="entry name" value="Reprolysin_5"/>
    <property type="match status" value="1"/>
</dbReference>
<feature type="active site" evidence="4">
    <location>
        <position position="466"/>
    </location>
</feature>
<dbReference type="EMBL" id="CAGKOT010000060">
    <property type="protein sequence ID" value="CAB5388209.1"/>
    <property type="molecule type" value="Genomic_DNA"/>
</dbReference>
<dbReference type="InterPro" id="IPR036436">
    <property type="entry name" value="Disintegrin_dom_sf"/>
</dbReference>
<feature type="binding site" evidence="4">
    <location>
        <position position="465"/>
    </location>
    <ligand>
        <name>Zn(2+)</name>
        <dbReference type="ChEBI" id="CHEBI:29105"/>
        <note>catalytic</note>
    </ligand>
</feature>
<keyword evidence="6" id="KW-1133">Transmembrane helix</keyword>
<comment type="caution">
    <text evidence="4">Lacks conserved residue(s) required for the propagation of feature annotation.</text>
</comment>
<proteinExistence type="predicted"/>
<dbReference type="FunFam" id="4.10.70.10:FF:000003">
    <property type="entry name" value="Disintegrin and metalloproteinase domain-containing protein 17"/>
    <property type="match status" value="1"/>
</dbReference>
<sequence length="942" mass="104369">MEVIPSSSRLLLWFITSLFVLLLSRAHSVVQEPLTYLEFVTNPSMEILPRDRFEKTSIIRRDIYDDSSLRHDDSLRIQFIAFNRTFSIHLEPNLDLFHPEATIVIHHSNNTKTTTRLRPEDHRLYKGVLLDIDSTDTRLSEDTIGLRRRSLSEELSYSSGVLGWARIQVHDDGGVTQYSKNNRHPLFEGTFSLNNELYSIKSTENFKITQFKDDPEIPNPSARHPVHRSATMVIYRDSDIKNTKRSLQDESLVGSCAMDDIVSVENRRRDRIIGSNDWKSGQLKPWWNTFSIGDHTLTKRDLTGCPTGRKIAYMGAAADCTYVTNYNSPDAARKQILQDWGTASAVYEKTFNVTLGLIKIEILNKNCPTTPDPAYPFNRLCDESYTINDRLNDFSGWRGKTPDDGASLWHLMSKCNTGTKVGVAWLGQLCQTKATQQDQGQLGKATVSGTGVSTIVKDEWKVVAHEVGHGFGAIHDCLNENCPCNNCGCCPLSSTVCSANNQYLMNPTSNVVTDQFSPCSITDICQALPNIGGCLEDPGTKSILSQSMCGNGLKEDNEECDCGTSDDCANDPCCDGATCKLKSNAVCADKNDMCCRNCQYKPANEICRPAGSNNCDISEVCSGTSGVCPPDKHVEDGTTCAPNLACAGGQCTSRDNQCLLRGSRMGITKACSALSDTSCTISCANPNDTNSCLQMSGYFVDGTPCGFGGKCNKGQCDSGSIGNTLSSWFNQNKKIAIPIVAIIGSLLLCCLIQCAYRCCKRRRPQTSKLRVPSLPPDDRYSSSNNYSNYNYNNNYGNSYNTHNGSNWVDPTPYNGYEGRSAPPMPTPTPAHQQQRSRSPDYTYAGTGLIHPLPLQSSQRPTVFDRSQVSPVSPVSPRSMNLRSPSSPSSPNSNSSRNQFVDETLYNGQRTYNYPISDETLYNGQRTYNYPTNNDRQYPYRRQ</sequence>
<evidence type="ECO:0000256" key="3">
    <source>
        <dbReference type="ARBA" id="ARBA00074021"/>
    </source>
</evidence>
<dbReference type="Proteomes" id="UP000684084">
    <property type="component" value="Unassembled WGS sequence"/>
</dbReference>
<dbReference type="GO" id="GO:0046872">
    <property type="term" value="F:metal ion binding"/>
    <property type="evidence" value="ECO:0007669"/>
    <property type="project" value="UniProtKB-KW"/>
</dbReference>
<feature type="compositionally biased region" description="Polar residues" evidence="5">
    <location>
        <begin position="854"/>
        <end position="867"/>
    </location>
</feature>
<dbReference type="EMBL" id="LLXH01000112">
    <property type="protein sequence ID" value="PKC72826.1"/>
    <property type="molecule type" value="Genomic_DNA"/>
</dbReference>
<evidence type="ECO:0000256" key="4">
    <source>
        <dbReference type="PROSITE-ProRule" id="PRU00276"/>
    </source>
</evidence>
<evidence type="ECO:0000256" key="1">
    <source>
        <dbReference type="ARBA" id="ARBA00023157"/>
    </source>
</evidence>
<evidence type="ECO:0000313" key="13">
    <source>
        <dbReference type="Proteomes" id="UP000232688"/>
    </source>
</evidence>
<evidence type="ECO:0000259" key="8">
    <source>
        <dbReference type="PROSITE" id="PS50214"/>
    </source>
</evidence>
<dbReference type="VEuPathDB" id="FungiDB:RhiirA1_411343"/>
<comment type="caution">
    <text evidence="11">The sequence shown here is derived from an EMBL/GenBank/DDBJ whole genome shotgun (WGS) entry which is preliminary data.</text>
</comment>
<keyword evidence="6" id="KW-0472">Membrane</keyword>
<feature type="compositionally biased region" description="Polar residues" evidence="5">
    <location>
        <begin position="922"/>
        <end position="935"/>
    </location>
</feature>
<gene>
    <name evidence="10" type="ORF">CHRIB12_LOCUS20511</name>
    <name evidence="12" type="ORF">RhiirA1_411343</name>
    <name evidence="11" type="ORF">RhiirA5_347402</name>
</gene>
<reference evidence="12 13" key="4">
    <citation type="submission" date="2017-10" db="EMBL/GenBank/DDBJ databases">
        <title>Genome analyses suggest a sexual origin of heterokaryosis in a supposedly ancient asexual fungus.</title>
        <authorList>
            <person name="Corradi N."/>
            <person name="Sedzielewska K."/>
            <person name="Noel J."/>
            <person name="Charron P."/>
            <person name="Farinelli L."/>
            <person name="Marton T."/>
            <person name="Kruger M."/>
            <person name="Pelin A."/>
            <person name="Brachmann A."/>
            <person name="Corradi N."/>
        </authorList>
    </citation>
    <scope>NUCLEOTIDE SEQUENCE [LARGE SCALE GENOMIC DNA]</scope>
    <source>
        <strain evidence="12 13">A1</strain>
    </source>
</reference>
<reference evidence="11 14" key="1">
    <citation type="submission" date="2016-04" db="EMBL/GenBank/DDBJ databases">
        <title>Genome analyses suggest a sexual origin of heterokaryosis in a supposedly ancient asexual fungus.</title>
        <authorList>
            <person name="Ropars J."/>
            <person name="Sedzielewska K."/>
            <person name="Noel J."/>
            <person name="Charron P."/>
            <person name="Farinelli L."/>
            <person name="Marton T."/>
            <person name="Kruger M."/>
            <person name="Pelin A."/>
            <person name="Brachmann A."/>
            <person name="Corradi N."/>
        </authorList>
    </citation>
    <scope>NUCLEOTIDE SEQUENCE [LARGE SCALE GENOMIC DNA]</scope>
    <source>
        <strain evidence="11 14">A5</strain>
    </source>
</reference>
<dbReference type="VEuPathDB" id="FungiDB:FUN_025672"/>
<evidence type="ECO:0000256" key="5">
    <source>
        <dbReference type="SAM" id="MobiDB-lite"/>
    </source>
</evidence>
<keyword evidence="4" id="KW-0479">Metal-binding</keyword>
<comment type="function">
    <text evidence="2">Probable zinc protease.</text>
</comment>
<evidence type="ECO:0000313" key="10">
    <source>
        <dbReference type="EMBL" id="CAB5388209.1"/>
    </source>
</evidence>
<dbReference type="OrthoDB" id="5951731at2759"/>
<evidence type="ECO:0000313" key="12">
    <source>
        <dbReference type="EMBL" id="PKC72826.1"/>
    </source>
</evidence>
<dbReference type="EMBL" id="LLXJ01000040">
    <property type="protein sequence ID" value="PKC16639.1"/>
    <property type="molecule type" value="Genomic_DNA"/>
</dbReference>
<dbReference type="InterPro" id="IPR001590">
    <property type="entry name" value="Peptidase_M12B"/>
</dbReference>
<protein>
    <recommendedName>
        <fullName evidence="3">Disintegrin and metalloproteinase domain-containing protein B</fullName>
    </recommendedName>
</protein>
<dbReference type="InterPro" id="IPR024079">
    <property type="entry name" value="MetalloPept_cat_dom_sf"/>
</dbReference>
<feature type="domain" description="Disintegrin" evidence="8">
    <location>
        <begin position="546"/>
        <end position="636"/>
    </location>
</feature>
<dbReference type="Pfam" id="PF01562">
    <property type="entry name" value="Pep_M12B_propep"/>
    <property type="match status" value="1"/>
</dbReference>
<accession>A0A2I1DWR0</accession>
<organism evidence="11 14">
    <name type="scientific">Rhizophagus irregularis</name>
    <dbReference type="NCBI Taxonomy" id="588596"/>
    <lineage>
        <taxon>Eukaryota</taxon>
        <taxon>Fungi</taxon>
        <taxon>Fungi incertae sedis</taxon>
        <taxon>Mucoromycota</taxon>
        <taxon>Glomeromycotina</taxon>
        <taxon>Glomeromycetes</taxon>
        <taxon>Glomerales</taxon>
        <taxon>Glomeraceae</taxon>
        <taxon>Rhizophagus</taxon>
    </lineage>
</organism>
<dbReference type="GO" id="GO:0004222">
    <property type="term" value="F:metalloendopeptidase activity"/>
    <property type="evidence" value="ECO:0007669"/>
    <property type="project" value="InterPro"/>
</dbReference>
<dbReference type="SMART" id="SM00050">
    <property type="entry name" value="DISIN"/>
    <property type="match status" value="1"/>
</dbReference>
<dbReference type="Gene3D" id="3.40.390.10">
    <property type="entry name" value="Collagenase (Catalytic Domain)"/>
    <property type="match status" value="1"/>
</dbReference>
<name>A0A2I1DWR0_9GLOM</name>
<keyword evidence="6" id="KW-0812">Transmembrane</keyword>
<dbReference type="VEuPathDB" id="FungiDB:RhiirFUN_025083"/>
<evidence type="ECO:0000259" key="9">
    <source>
        <dbReference type="PROSITE" id="PS50215"/>
    </source>
</evidence>
<dbReference type="Gene3D" id="4.10.70.10">
    <property type="entry name" value="Disintegrin domain"/>
    <property type="match status" value="1"/>
</dbReference>
<dbReference type="VEuPathDB" id="FungiDB:RhiirFUN_025082"/>
<dbReference type="Pfam" id="PF00200">
    <property type="entry name" value="Disintegrin"/>
    <property type="match status" value="1"/>
</dbReference>
<dbReference type="SUPFAM" id="SSF57552">
    <property type="entry name" value="Blood coagulation inhibitor (disintegrin)"/>
    <property type="match status" value="1"/>
</dbReference>
<keyword evidence="1" id="KW-1015">Disulfide bond</keyword>
<feature type="chain" id="PRO_5014125344" description="Disintegrin and metalloproteinase domain-containing protein B" evidence="7">
    <location>
        <begin position="27"/>
        <end position="942"/>
    </location>
</feature>
<feature type="binding site" evidence="4">
    <location>
        <position position="475"/>
    </location>
    <ligand>
        <name>Zn(2+)</name>
        <dbReference type="ChEBI" id="CHEBI:29105"/>
        <note>catalytic</note>
    </ligand>
</feature>
<dbReference type="PANTHER" id="PTHR11905:SF159">
    <property type="entry name" value="ADAM METALLOPROTEASE"/>
    <property type="match status" value="1"/>
</dbReference>
<feature type="transmembrane region" description="Helical" evidence="6">
    <location>
        <begin position="735"/>
        <end position="756"/>
    </location>
</feature>
<feature type="binding site" evidence="4">
    <location>
        <position position="469"/>
    </location>
    <ligand>
        <name>Zn(2+)</name>
        <dbReference type="ChEBI" id="CHEBI:29105"/>
        <note>catalytic</note>
    </ligand>
</feature>
<feature type="region of interest" description="Disordered" evidence="5">
    <location>
        <begin position="922"/>
        <end position="942"/>
    </location>
</feature>
<evidence type="ECO:0000256" key="2">
    <source>
        <dbReference type="ARBA" id="ARBA00056552"/>
    </source>
</evidence>
<reference evidence="11 14" key="2">
    <citation type="submission" date="2017-09" db="EMBL/GenBank/DDBJ databases">
        <title>Extensive intraspecific genome diversity in a model arbuscular mycorrhizal fungus.</title>
        <authorList>
            <person name="Chen E.C."/>
            <person name="Morin E."/>
            <person name="Beaudet D."/>
            <person name="Noel J."/>
            <person name="Ndikumana S."/>
            <person name="Charron P."/>
            <person name="St-Onge C."/>
            <person name="Giorgi J."/>
            <person name="Grigoriev I.V."/>
            <person name="Roux C."/>
            <person name="Martin F.M."/>
            <person name="Corradi N."/>
        </authorList>
    </citation>
    <scope>NUCLEOTIDE SEQUENCE [LARGE SCALE GENOMIC DNA]</scope>
    <source>
        <strain evidence="11 14">A5</strain>
    </source>
</reference>
<evidence type="ECO:0000256" key="6">
    <source>
        <dbReference type="SAM" id="Phobius"/>
    </source>
</evidence>
<dbReference type="AlphaFoldDB" id="A0A2I1DWR0"/>
<evidence type="ECO:0000313" key="14">
    <source>
        <dbReference type="Proteomes" id="UP000232722"/>
    </source>
</evidence>
<reference evidence="12 13" key="3">
    <citation type="submission" date="2017-10" db="EMBL/GenBank/DDBJ databases">
        <title>Extensive intraspecific genome diversity in a model arbuscular mycorrhizal fungus.</title>
        <authorList>
            <person name="Chen E.C.H."/>
            <person name="Morin E."/>
            <person name="Baudet D."/>
            <person name="Noel J."/>
            <person name="Ndikumana S."/>
            <person name="Charron P."/>
            <person name="St-Onge C."/>
            <person name="Giorgi J."/>
            <person name="Grigoriev I.V."/>
            <person name="Roux C."/>
            <person name="Martin F.M."/>
            <person name="Corradi N."/>
        </authorList>
    </citation>
    <scope>NUCLEOTIDE SEQUENCE [LARGE SCALE GENOMIC DNA]</scope>
    <source>
        <strain evidence="12 13">A1</strain>
    </source>
</reference>
<feature type="signal peptide" evidence="7">
    <location>
        <begin position="1"/>
        <end position="26"/>
    </location>
</feature>
<dbReference type="PROSITE" id="PS50214">
    <property type="entry name" value="DISINTEGRIN_2"/>
    <property type="match status" value="1"/>
</dbReference>
<evidence type="ECO:0000313" key="11">
    <source>
        <dbReference type="EMBL" id="PKC16639.1"/>
    </source>
</evidence>
<feature type="compositionally biased region" description="Low complexity" evidence="5">
    <location>
        <begin position="868"/>
        <end position="897"/>
    </location>
</feature>